<gene>
    <name evidence="3" type="ORF">HLY00_2971</name>
</gene>
<sequence length="166" mass="17605">MNARFATGYLATPQCFAAHVDGPIPRALREEADMKPFDQFVDDYAPASGPLRLGQWSCTDADRPSGRLGPQARNYEATLALGDRIGTSRAAACGPVAALTEMLHARGVAVEMTAFHQVPAGDNTATFVCGSGRGRTEWAMGWSHDPVESSLRAVIACANRLLAEAG</sequence>
<feature type="domain" description="2-isopropylmalate synthase LeuA allosteric (dimerisation)" evidence="2">
    <location>
        <begin position="23"/>
        <end position="162"/>
    </location>
</feature>
<keyword evidence="4" id="KW-1185">Reference proteome</keyword>
<comment type="caution">
    <text evidence="3">The sequence shown here is derived from an EMBL/GenBank/DDBJ whole genome shotgun (WGS) entry which is preliminary data.</text>
</comment>
<evidence type="ECO:0000259" key="2">
    <source>
        <dbReference type="SMART" id="SM00917"/>
    </source>
</evidence>
<keyword evidence="1" id="KW-0808">Transferase</keyword>
<dbReference type="RefSeq" id="WP_178362072.1">
    <property type="nucleotide sequence ID" value="NZ_JABFYL010000050.1"/>
</dbReference>
<evidence type="ECO:0000313" key="3">
    <source>
        <dbReference type="EMBL" id="NVN53875.1"/>
    </source>
</evidence>
<dbReference type="GO" id="GO:0009098">
    <property type="term" value="P:L-leucine biosynthetic process"/>
    <property type="evidence" value="ECO:0007669"/>
    <property type="project" value="InterPro"/>
</dbReference>
<evidence type="ECO:0000256" key="1">
    <source>
        <dbReference type="ARBA" id="ARBA00022679"/>
    </source>
</evidence>
<dbReference type="AlphaFoldDB" id="A0A850Q1E4"/>
<dbReference type="GO" id="GO:0003852">
    <property type="term" value="F:2-isopropylmalate synthase activity"/>
    <property type="evidence" value="ECO:0007669"/>
    <property type="project" value="InterPro"/>
</dbReference>
<dbReference type="InterPro" id="IPR013709">
    <property type="entry name" value="2-isopropylmalate_synth_dimer"/>
</dbReference>
<accession>A0A850Q1E4</accession>
<dbReference type="SMART" id="SM00917">
    <property type="entry name" value="LeuA_dimer"/>
    <property type="match status" value="1"/>
</dbReference>
<dbReference type="EMBL" id="JABFYL010000050">
    <property type="protein sequence ID" value="NVN53875.1"/>
    <property type="molecule type" value="Genomic_DNA"/>
</dbReference>
<organism evidence="3 4">
    <name type="scientific">Mycolicibacterium hippocampi</name>
    <dbReference type="NCBI Taxonomy" id="659824"/>
    <lineage>
        <taxon>Bacteria</taxon>
        <taxon>Bacillati</taxon>
        <taxon>Actinomycetota</taxon>
        <taxon>Actinomycetes</taxon>
        <taxon>Mycobacteriales</taxon>
        <taxon>Mycobacteriaceae</taxon>
        <taxon>Mycolicibacterium</taxon>
    </lineage>
</organism>
<evidence type="ECO:0000313" key="4">
    <source>
        <dbReference type="Proteomes" id="UP000570517"/>
    </source>
</evidence>
<proteinExistence type="predicted"/>
<reference evidence="3 4" key="1">
    <citation type="submission" date="2020-05" db="EMBL/GenBank/DDBJ databases">
        <title>Draft genome sequence of Mycobacterium hippocampi DL, isolated from European seabass, Dicentrarchus labrax, reared in fish farms.</title>
        <authorList>
            <person name="Stathopoulou P."/>
            <person name="Asimakis E."/>
            <person name="Tzokas K."/>
            <person name="Batargias C."/>
            <person name="Tsiamis G."/>
        </authorList>
    </citation>
    <scope>NUCLEOTIDE SEQUENCE [LARGE SCALE GENOMIC DNA]</scope>
    <source>
        <strain evidence="3 4">DL</strain>
    </source>
</reference>
<protein>
    <recommendedName>
        <fullName evidence="2">2-isopropylmalate synthase LeuA allosteric (dimerisation) domain-containing protein</fullName>
    </recommendedName>
</protein>
<dbReference type="InterPro" id="IPR036230">
    <property type="entry name" value="LeuA_allosteric_dom_sf"/>
</dbReference>
<dbReference type="Proteomes" id="UP000570517">
    <property type="component" value="Unassembled WGS sequence"/>
</dbReference>
<dbReference type="Gene3D" id="3.30.160.270">
    <property type="match status" value="1"/>
</dbReference>
<name>A0A850Q1E4_9MYCO</name>
<dbReference type="SUPFAM" id="SSF110921">
    <property type="entry name" value="2-isopropylmalate synthase LeuA, allosteric (dimerisation) domain"/>
    <property type="match status" value="1"/>
</dbReference>